<organism evidence="1 2">
    <name type="scientific">Nocardioides zeicaulis</name>
    <dbReference type="NCBI Taxonomy" id="1776857"/>
    <lineage>
        <taxon>Bacteria</taxon>
        <taxon>Bacillati</taxon>
        <taxon>Actinomycetota</taxon>
        <taxon>Actinomycetes</taxon>
        <taxon>Propionibacteriales</taxon>
        <taxon>Nocardioidaceae</taxon>
        <taxon>Nocardioides</taxon>
    </lineage>
</organism>
<keyword evidence="2" id="KW-1185">Reference proteome</keyword>
<proteinExistence type="predicted"/>
<protein>
    <submittedName>
        <fullName evidence="1">Uncharacterized protein</fullName>
    </submittedName>
</protein>
<gene>
    <name evidence="1" type="ORF">ACFFJG_15470</name>
</gene>
<dbReference type="Proteomes" id="UP001589698">
    <property type="component" value="Unassembled WGS sequence"/>
</dbReference>
<accession>A0ABV6E4L6</accession>
<name>A0ABV6E4L6_9ACTN</name>
<dbReference type="EMBL" id="JBHLXH010000002">
    <property type="protein sequence ID" value="MFC0223886.1"/>
    <property type="molecule type" value="Genomic_DNA"/>
</dbReference>
<dbReference type="RefSeq" id="WP_378519682.1">
    <property type="nucleotide sequence ID" value="NZ_CBCSDI010000085.1"/>
</dbReference>
<sequence length="82" mass="8542">MVDARHGERGCVVDRAGRVQVGPPGGEIELTGRSSVLCPALTADRSEQAGGVEVVGDLACSASRPRVDHVFDSSLTVRQLAL</sequence>
<reference evidence="1 2" key="1">
    <citation type="submission" date="2024-09" db="EMBL/GenBank/DDBJ databases">
        <authorList>
            <person name="Sun Q."/>
            <person name="Mori K."/>
        </authorList>
    </citation>
    <scope>NUCLEOTIDE SEQUENCE [LARGE SCALE GENOMIC DNA]</scope>
    <source>
        <strain evidence="1 2">CCM 8654</strain>
    </source>
</reference>
<comment type="caution">
    <text evidence="1">The sequence shown here is derived from an EMBL/GenBank/DDBJ whole genome shotgun (WGS) entry which is preliminary data.</text>
</comment>
<evidence type="ECO:0000313" key="2">
    <source>
        <dbReference type="Proteomes" id="UP001589698"/>
    </source>
</evidence>
<evidence type="ECO:0000313" key="1">
    <source>
        <dbReference type="EMBL" id="MFC0223886.1"/>
    </source>
</evidence>